<keyword evidence="2" id="KW-0507">mRNA processing</keyword>
<evidence type="ECO:0000256" key="8">
    <source>
        <dbReference type="SAM" id="MobiDB-lite"/>
    </source>
</evidence>
<dbReference type="InterPro" id="IPR012677">
    <property type="entry name" value="Nucleotide-bd_a/b_plait_sf"/>
</dbReference>
<keyword evidence="4 7" id="KW-0694">RNA-binding</keyword>
<dbReference type="RefSeq" id="XP_005178958.1">
    <property type="nucleotide sequence ID" value="XM_005178901.3"/>
</dbReference>
<dbReference type="PANTHER" id="PTHR17204">
    <property type="entry name" value="PRE-MRNA PROCESSING PROTEIN PRP39-RELATED"/>
    <property type="match status" value="1"/>
</dbReference>
<dbReference type="GO" id="GO:0003723">
    <property type="term" value="F:RNA binding"/>
    <property type="evidence" value="ECO:0007669"/>
    <property type="project" value="UniProtKB-UniRule"/>
</dbReference>
<accession>T1PI30</accession>
<evidence type="ECO:0000313" key="11">
    <source>
        <dbReference type="EnsemblMetazoa" id="MDOA007111-PA"/>
    </source>
</evidence>
<sequence length="938" mass="107907">MEDPSNSKMFDEDIDEAEEEALLKSDDENDGPKTNVSLSVLRPPSVVELMEDNSLLNGPLPIDQLDNGDDEDMSLDKEIESVDVVDGDTNGAGDKASSDSDDDEDDEDDDDDDDEEIKALKEFQAILQELSVNQYAYDKYVRLCELSHTTGDLDNIRKAYTTFSNVYPLTAELWQRYISVELTLAQSEVEIQQVKKLFQRALKDYYSCDLALEYASYAPRCADCATIWEEILGTYGLNCYKGQEFFKLYRQQYPEDSNRDEYVNSFLKELRYPLNNMEESYIEFKVYYEKNKEHFSGKEDIDWEEIDAKYFKAKEHLKKILPFEEKLQSLGTNLYRERAEVYFDYIKESDKFLDENVLQTIYERMVADCCLNADCWLKYIDFIDYRDEFGRPKDLQELPLFEQTPDEICLRALRNCTWSPELYIKRIQVLEKLERSKTEIQEVLESAAVAGFQTPEPAVAVWLEYLTYLRRHTDWTDPDECDIMRKNFNLAWTILGQQWGVLADCNCEILQFWGRLEYGPLQDPKKGKELWTTVMESADNALKSGLWIEFALLEMRRDLDATRRLFSKALNTPGIDNPLVITSAWERFERCNGNVKTLNNCLKECNKFKQEYAVQLTNFSQQKSQISTAKATTKRKSNTQSETAAPPSKQAKVAEEQQQPSKPQVPPAKKEATFKEHENQEIDLSKDHLRIFLSNLDYNLTEDEIREELSELNIVDIELIRSGNGRSRGFGYAVLPTEADVEKALSLDRKDVRGRPVFISSVLRDKEQRQKFKYSAEMEPQKLFVKSLPNDANQSEVENLFKPFGNLKDVRLVYHKSGKFKQIAYVEFEQEASAGKAVMALDGTDIRGHKISVAISAPPPKRTAGATTNPLKMLGLVSKRNKVFDQKPRMSLIPMSVRKNLTNKSTVPTTTTSKPSDATFAPTPAPKSNADFRRFLTK</sequence>
<dbReference type="GO" id="GO:0008380">
    <property type="term" value="P:RNA splicing"/>
    <property type="evidence" value="ECO:0007669"/>
    <property type="project" value="UniProtKB-KW"/>
</dbReference>
<dbReference type="SMART" id="SM00386">
    <property type="entry name" value="HAT"/>
    <property type="match status" value="6"/>
</dbReference>
<comment type="subcellular location">
    <subcellularLocation>
        <location evidence="1">Nucleus</location>
    </subcellularLocation>
</comment>
<dbReference type="InterPro" id="IPR011990">
    <property type="entry name" value="TPR-like_helical_dom_sf"/>
</dbReference>
<feature type="region of interest" description="Disordered" evidence="8">
    <location>
        <begin position="900"/>
        <end position="938"/>
    </location>
</feature>
<reference evidence="10" key="1">
    <citation type="submission" date="2012-08" db="EMBL/GenBank/DDBJ databases">
        <title>Transcriptome of adult Musca domestica launches a platform for comparative house fly gene expression and characterization of differential gene expression among resistant and susceptible house flies.</title>
        <authorList>
            <person name="Liu N."/>
            <person name="Zhang L."/>
            <person name="Li M."/>
            <person name="Reid W."/>
        </authorList>
    </citation>
    <scope>NUCLEOTIDE SEQUENCE</scope>
    <source>
        <strain evidence="10">ALHF</strain>
        <tissue evidence="10">Whole body</tissue>
    </source>
</reference>
<keyword evidence="6" id="KW-0539">Nucleus</keyword>
<evidence type="ECO:0000256" key="4">
    <source>
        <dbReference type="ARBA" id="ARBA00022884"/>
    </source>
</evidence>
<dbReference type="SMART" id="SM00360">
    <property type="entry name" value="RRM"/>
    <property type="match status" value="2"/>
</dbReference>
<dbReference type="InterPro" id="IPR008847">
    <property type="entry name" value="Suf"/>
</dbReference>
<dbReference type="GO" id="GO:0005634">
    <property type="term" value="C:nucleus"/>
    <property type="evidence" value="ECO:0007669"/>
    <property type="project" value="UniProtKB-SubCell"/>
</dbReference>
<dbReference type="SUPFAM" id="SSF54928">
    <property type="entry name" value="RNA-binding domain, RBD"/>
    <property type="match status" value="2"/>
</dbReference>
<dbReference type="VEuPathDB" id="VectorBase:MDOMA2_003831"/>
<dbReference type="EnsemblMetazoa" id="MDOA007111-RA">
    <property type="protein sequence ID" value="MDOA007111-PA"/>
    <property type="gene ID" value="MDOA007111"/>
</dbReference>
<feature type="region of interest" description="Disordered" evidence="8">
    <location>
        <begin position="624"/>
        <end position="680"/>
    </location>
</feature>
<keyword evidence="5" id="KW-0508">mRNA splicing</keyword>
<dbReference type="VEuPathDB" id="VectorBase:MDOA007111"/>
<protein>
    <submittedName>
        <fullName evidence="10">RNA recognition protein</fullName>
    </submittedName>
    <submittedName>
        <fullName evidence="13">Squamous cell carcinoma antigen recognized by T-cells 3 isoform X1</fullName>
    </submittedName>
</protein>
<gene>
    <name evidence="11" type="primary">101898301</name>
    <name evidence="13" type="synonym">LOC101898301</name>
</gene>
<reference evidence="13" key="3">
    <citation type="submission" date="2025-04" db="UniProtKB">
        <authorList>
            <consortium name="RefSeq"/>
        </authorList>
    </citation>
    <scope>IDENTIFICATION</scope>
    <source>
        <strain evidence="13">Aabys</strain>
    </source>
</reference>
<feature type="domain" description="RRM" evidence="9">
    <location>
        <begin position="689"/>
        <end position="764"/>
    </location>
</feature>
<feature type="compositionally biased region" description="Low complexity" evidence="8">
    <location>
        <begin position="36"/>
        <end position="47"/>
    </location>
</feature>
<feature type="domain" description="RRM" evidence="9">
    <location>
        <begin position="781"/>
        <end position="858"/>
    </location>
</feature>
<dbReference type="InterPro" id="IPR000504">
    <property type="entry name" value="RRM_dom"/>
</dbReference>
<dbReference type="eggNOG" id="KOG0128">
    <property type="taxonomic scope" value="Eukaryota"/>
</dbReference>
<dbReference type="PANTHER" id="PTHR17204:SF25">
    <property type="entry name" value="RRM DOMAIN-CONTAINING PROTEIN"/>
    <property type="match status" value="1"/>
</dbReference>
<keyword evidence="12" id="KW-1185">Reference proteome</keyword>
<evidence type="ECO:0000313" key="10">
    <source>
        <dbReference type="EMBL" id="AFP63050.1"/>
    </source>
</evidence>
<evidence type="ECO:0000313" key="13">
    <source>
        <dbReference type="RefSeq" id="XP_005178958.1"/>
    </source>
</evidence>
<organism evidence="10">
    <name type="scientific">Musca domestica</name>
    <name type="common">House fly</name>
    <dbReference type="NCBI Taxonomy" id="7370"/>
    <lineage>
        <taxon>Eukaryota</taxon>
        <taxon>Metazoa</taxon>
        <taxon>Ecdysozoa</taxon>
        <taxon>Arthropoda</taxon>
        <taxon>Hexapoda</taxon>
        <taxon>Insecta</taxon>
        <taxon>Pterygota</taxon>
        <taxon>Neoptera</taxon>
        <taxon>Endopterygota</taxon>
        <taxon>Diptera</taxon>
        <taxon>Brachycera</taxon>
        <taxon>Muscomorpha</taxon>
        <taxon>Muscoidea</taxon>
        <taxon>Muscidae</taxon>
        <taxon>Musca</taxon>
    </lineage>
</organism>
<feature type="compositionally biased region" description="Acidic residues" evidence="8">
    <location>
        <begin position="99"/>
        <end position="114"/>
    </location>
</feature>
<evidence type="ECO:0000256" key="5">
    <source>
        <dbReference type="ARBA" id="ARBA00023187"/>
    </source>
</evidence>
<dbReference type="InterPro" id="IPR035979">
    <property type="entry name" value="RBD_domain_sf"/>
</dbReference>
<proteinExistence type="evidence at transcript level"/>
<feature type="region of interest" description="Disordered" evidence="8">
    <location>
        <begin position="1"/>
        <end position="114"/>
    </location>
</feature>
<evidence type="ECO:0000256" key="2">
    <source>
        <dbReference type="ARBA" id="ARBA00022664"/>
    </source>
</evidence>
<dbReference type="STRING" id="7370.T1PI30"/>
<dbReference type="PROSITE" id="PS50102">
    <property type="entry name" value="RRM"/>
    <property type="match status" value="2"/>
</dbReference>
<evidence type="ECO:0000256" key="7">
    <source>
        <dbReference type="PROSITE-ProRule" id="PRU00176"/>
    </source>
</evidence>
<dbReference type="Gene3D" id="1.25.40.10">
    <property type="entry name" value="Tetratricopeptide repeat domain"/>
    <property type="match status" value="2"/>
</dbReference>
<dbReference type="GO" id="GO:0006397">
    <property type="term" value="P:mRNA processing"/>
    <property type="evidence" value="ECO:0007669"/>
    <property type="project" value="UniProtKB-KW"/>
</dbReference>
<dbReference type="EMBL" id="KA648421">
    <property type="protein sequence ID" value="AFP63050.1"/>
    <property type="molecule type" value="mRNA"/>
</dbReference>
<dbReference type="AlphaFoldDB" id="T1PI30"/>
<keyword evidence="3" id="KW-0677">Repeat</keyword>
<evidence type="ECO:0000256" key="1">
    <source>
        <dbReference type="ARBA" id="ARBA00004123"/>
    </source>
</evidence>
<dbReference type="SUPFAM" id="SSF48452">
    <property type="entry name" value="TPR-like"/>
    <property type="match status" value="1"/>
</dbReference>
<dbReference type="Proteomes" id="UP001652621">
    <property type="component" value="Unplaced"/>
</dbReference>
<dbReference type="KEGG" id="mde:101898301"/>
<feature type="compositionally biased region" description="Low complexity" evidence="8">
    <location>
        <begin position="902"/>
        <end position="916"/>
    </location>
</feature>
<evidence type="ECO:0000256" key="6">
    <source>
        <dbReference type="ARBA" id="ARBA00023242"/>
    </source>
</evidence>
<dbReference type="Pfam" id="PF00076">
    <property type="entry name" value="RRM_1"/>
    <property type="match status" value="2"/>
</dbReference>
<name>T1PI30_MUSDO</name>
<dbReference type="InterPro" id="IPR003107">
    <property type="entry name" value="HAT"/>
</dbReference>
<feature type="compositionally biased region" description="Basic and acidic residues" evidence="8">
    <location>
        <begin position="668"/>
        <end position="680"/>
    </location>
</feature>
<evidence type="ECO:0000259" key="9">
    <source>
        <dbReference type="PROSITE" id="PS50102"/>
    </source>
</evidence>
<dbReference type="Pfam" id="PF05843">
    <property type="entry name" value="Suf"/>
    <property type="match status" value="1"/>
</dbReference>
<dbReference type="Gene3D" id="3.30.70.330">
    <property type="match status" value="2"/>
</dbReference>
<reference evidence="11" key="2">
    <citation type="submission" date="2021-01" db="UniProtKB">
        <authorList>
            <consortium name="EnsemblMetazoa"/>
        </authorList>
    </citation>
    <scope>IDENTIFICATION</scope>
    <source>
        <strain evidence="11">Aabys</strain>
    </source>
</reference>
<evidence type="ECO:0000256" key="3">
    <source>
        <dbReference type="ARBA" id="ARBA00022737"/>
    </source>
</evidence>
<dbReference type="OrthoDB" id="360390at2759"/>
<evidence type="ECO:0000313" key="12">
    <source>
        <dbReference type="Proteomes" id="UP001652621"/>
    </source>
</evidence>